<organism evidence="5 6">
    <name type="scientific">Acacia crassicarpa</name>
    <name type="common">northern wattle</name>
    <dbReference type="NCBI Taxonomy" id="499986"/>
    <lineage>
        <taxon>Eukaryota</taxon>
        <taxon>Viridiplantae</taxon>
        <taxon>Streptophyta</taxon>
        <taxon>Embryophyta</taxon>
        <taxon>Tracheophyta</taxon>
        <taxon>Spermatophyta</taxon>
        <taxon>Magnoliopsida</taxon>
        <taxon>eudicotyledons</taxon>
        <taxon>Gunneridae</taxon>
        <taxon>Pentapetalae</taxon>
        <taxon>rosids</taxon>
        <taxon>fabids</taxon>
        <taxon>Fabales</taxon>
        <taxon>Fabaceae</taxon>
        <taxon>Caesalpinioideae</taxon>
        <taxon>mimosoid clade</taxon>
        <taxon>Acacieae</taxon>
        <taxon>Acacia</taxon>
    </lineage>
</organism>
<feature type="domain" description="Fe2OG dioxygenase" evidence="4">
    <location>
        <begin position="205"/>
        <end position="299"/>
    </location>
</feature>
<dbReference type="GO" id="GO:0016491">
    <property type="term" value="F:oxidoreductase activity"/>
    <property type="evidence" value="ECO:0007669"/>
    <property type="project" value="UniProtKB-KW"/>
</dbReference>
<dbReference type="Pfam" id="PF14226">
    <property type="entry name" value="DIOX_N"/>
    <property type="match status" value="1"/>
</dbReference>
<evidence type="ECO:0000313" key="6">
    <source>
        <dbReference type="Proteomes" id="UP001293593"/>
    </source>
</evidence>
<dbReference type="PROSITE" id="PS51471">
    <property type="entry name" value="FE2OG_OXY"/>
    <property type="match status" value="1"/>
</dbReference>
<protein>
    <recommendedName>
        <fullName evidence="4">Fe2OG dioxygenase domain-containing protein</fullName>
    </recommendedName>
</protein>
<sequence length="340" mass="38749">MANLDSYPPALRHRISHREEPKLNTITTSSHAKLPVIDLECLLNGEYEMMEKLDEACKDWGIFRLANHGVPLTLLSQLHDLVKQLFCLPFESKQASCDGGPVVYFWGTPALTASGTGVTGDPNKINFFECFNVPVVQLHEFRPQLPLLESFRVVLVEYGKHLSRIVTCLFEAMVKKLSVKDIKKPTSAYVADKTGFIRVYRYPRNPNSNNVNNSDGNWGMEPHTDSSVMSILSFHAQDSSLELLKDHQWLPVQSIPDTLTVNIGDMMQAISDERYKSAMHRVKMNEEKERMSVCYFVFPDDEVVIENSKYKPFTHSDFRAQVEDDIKTIGHKVGLPRFRI</sequence>
<reference evidence="5" key="1">
    <citation type="submission" date="2023-10" db="EMBL/GenBank/DDBJ databases">
        <title>Chromosome-level genome of the transformable northern wattle, Acacia crassicarpa.</title>
        <authorList>
            <person name="Massaro I."/>
            <person name="Sinha N.R."/>
            <person name="Poethig S."/>
            <person name="Leichty A.R."/>
        </authorList>
    </citation>
    <scope>NUCLEOTIDE SEQUENCE</scope>
    <source>
        <strain evidence="5">Acra3RX</strain>
        <tissue evidence="5">Leaf</tissue>
    </source>
</reference>
<keyword evidence="2 3" id="KW-0408">Iron</keyword>
<evidence type="ECO:0000256" key="1">
    <source>
        <dbReference type="ARBA" id="ARBA00022723"/>
    </source>
</evidence>
<comment type="similarity">
    <text evidence="3">Belongs to the iron/ascorbate-dependent oxidoreductase family.</text>
</comment>
<dbReference type="InterPro" id="IPR027443">
    <property type="entry name" value="IPNS-like_sf"/>
</dbReference>
<dbReference type="Pfam" id="PF03171">
    <property type="entry name" value="2OG-FeII_Oxy"/>
    <property type="match status" value="1"/>
</dbReference>
<keyword evidence="1 3" id="KW-0479">Metal-binding</keyword>
<comment type="caution">
    <text evidence="5">The sequence shown here is derived from an EMBL/GenBank/DDBJ whole genome shotgun (WGS) entry which is preliminary data.</text>
</comment>
<keyword evidence="6" id="KW-1185">Reference proteome</keyword>
<name>A0AAE1TBG3_9FABA</name>
<dbReference type="InterPro" id="IPR005123">
    <property type="entry name" value="Oxoglu/Fe-dep_dioxygenase_dom"/>
</dbReference>
<dbReference type="PRINTS" id="PR00682">
    <property type="entry name" value="IPNSYNTHASE"/>
</dbReference>
<dbReference type="AlphaFoldDB" id="A0AAE1TBG3"/>
<evidence type="ECO:0000256" key="3">
    <source>
        <dbReference type="RuleBase" id="RU003682"/>
    </source>
</evidence>
<evidence type="ECO:0000256" key="2">
    <source>
        <dbReference type="ARBA" id="ARBA00023004"/>
    </source>
</evidence>
<accession>A0AAE1TBG3</accession>
<dbReference type="EMBL" id="JAWXYG010000003">
    <property type="protein sequence ID" value="KAK4278556.1"/>
    <property type="molecule type" value="Genomic_DNA"/>
</dbReference>
<proteinExistence type="inferred from homology"/>
<dbReference type="InterPro" id="IPR044861">
    <property type="entry name" value="IPNS-like_FE2OG_OXY"/>
</dbReference>
<evidence type="ECO:0000259" key="4">
    <source>
        <dbReference type="PROSITE" id="PS51471"/>
    </source>
</evidence>
<dbReference type="InterPro" id="IPR050231">
    <property type="entry name" value="Iron_ascorbate_oxido_reductase"/>
</dbReference>
<gene>
    <name evidence="5" type="ORF">QN277_016390</name>
</gene>
<dbReference type="SUPFAM" id="SSF51197">
    <property type="entry name" value="Clavaminate synthase-like"/>
    <property type="match status" value="1"/>
</dbReference>
<evidence type="ECO:0000313" key="5">
    <source>
        <dbReference type="EMBL" id="KAK4278556.1"/>
    </source>
</evidence>
<dbReference type="GO" id="GO:0046872">
    <property type="term" value="F:metal ion binding"/>
    <property type="evidence" value="ECO:0007669"/>
    <property type="project" value="UniProtKB-KW"/>
</dbReference>
<keyword evidence="3" id="KW-0560">Oxidoreductase</keyword>
<dbReference type="InterPro" id="IPR026992">
    <property type="entry name" value="DIOX_N"/>
</dbReference>
<dbReference type="Gene3D" id="2.60.120.330">
    <property type="entry name" value="B-lactam Antibiotic, Isopenicillin N Synthase, Chain"/>
    <property type="match status" value="1"/>
</dbReference>
<dbReference type="PANTHER" id="PTHR47990">
    <property type="entry name" value="2-OXOGLUTARATE (2OG) AND FE(II)-DEPENDENT OXYGENASE SUPERFAMILY PROTEIN-RELATED"/>
    <property type="match status" value="1"/>
</dbReference>
<dbReference type="Proteomes" id="UP001293593">
    <property type="component" value="Unassembled WGS sequence"/>
</dbReference>